<proteinExistence type="predicted"/>
<keyword evidence="3" id="KW-1185">Reference proteome</keyword>
<evidence type="ECO:0000313" key="3">
    <source>
        <dbReference type="Proteomes" id="UP001285263"/>
    </source>
</evidence>
<gene>
    <name evidence="2" type="ORF">SNE35_10270</name>
</gene>
<dbReference type="Gene3D" id="3.40.30.10">
    <property type="entry name" value="Glutaredoxin"/>
    <property type="match status" value="1"/>
</dbReference>
<dbReference type="RefSeq" id="WP_320422803.1">
    <property type="nucleotide sequence ID" value="NZ_JAXCLA010000003.1"/>
</dbReference>
<dbReference type="SUPFAM" id="SSF52833">
    <property type="entry name" value="Thioredoxin-like"/>
    <property type="match status" value="1"/>
</dbReference>
<name>A0ABU5DFJ2_9BURK</name>
<evidence type="ECO:0000259" key="1">
    <source>
        <dbReference type="PROSITE" id="PS50404"/>
    </source>
</evidence>
<dbReference type="SUPFAM" id="SSF47616">
    <property type="entry name" value="GST C-terminal domain-like"/>
    <property type="match status" value="1"/>
</dbReference>
<evidence type="ECO:0000313" key="2">
    <source>
        <dbReference type="EMBL" id="MDY0744894.1"/>
    </source>
</evidence>
<sequence>MEMTLYGTRGSGSAAIEAALVLAGQPFTQVDAASWVPGAGLDALAKINPLRQIPTLVLADGSVMTESAAILIHLGLSLPDGTLLPQSPSARAQAIRGLVFIAANCYAAISVLDFPERWSLDADSPPDVERCIKRGARHRLHLHWEMFADQFLVSPEPFLNGAAPGALDLLAAVVSRWSGARQHLKAARPDFHALLCRVDTHPPLAALFEHHWPARAA</sequence>
<dbReference type="CDD" id="cd03057">
    <property type="entry name" value="GST_N_Beta"/>
    <property type="match status" value="1"/>
</dbReference>
<dbReference type="PROSITE" id="PS50404">
    <property type="entry name" value="GST_NTER"/>
    <property type="match status" value="1"/>
</dbReference>
<dbReference type="InterPro" id="IPR036282">
    <property type="entry name" value="Glutathione-S-Trfase_C_sf"/>
</dbReference>
<dbReference type="InterPro" id="IPR004045">
    <property type="entry name" value="Glutathione_S-Trfase_N"/>
</dbReference>
<organism evidence="2 3">
    <name type="scientific">Roseateles agri</name>
    <dbReference type="NCBI Taxonomy" id="3098619"/>
    <lineage>
        <taxon>Bacteria</taxon>
        <taxon>Pseudomonadati</taxon>
        <taxon>Pseudomonadota</taxon>
        <taxon>Betaproteobacteria</taxon>
        <taxon>Burkholderiales</taxon>
        <taxon>Sphaerotilaceae</taxon>
        <taxon>Roseateles</taxon>
    </lineage>
</organism>
<dbReference type="EMBL" id="JAXCLA010000003">
    <property type="protein sequence ID" value="MDY0744894.1"/>
    <property type="molecule type" value="Genomic_DNA"/>
</dbReference>
<comment type="caution">
    <text evidence="2">The sequence shown here is derived from an EMBL/GenBank/DDBJ whole genome shotgun (WGS) entry which is preliminary data.</text>
</comment>
<dbReference type="Proteomes" id="UP001285263">
    <property type="component" value="Unassembled WGS sequence"/>
</dbReference>
<accession>A0ABU5DFJ2</accession>
<dbReference type="InterPro" id="IPR036249">
    <property type="entry name" value="Thioredoxin-like_sf"/>
</dbReference>
<reference evidence="2 3" key="1">
    <citation type="submission" date="2023-11" db="EMBL/GenBank/DDBJ databases">
        <title>Paucibacter sp. nov., isolated from fresh soil in Korea.</title>
        <authorList>
            <person name="Le N.T.T."/>
        </authorList>
    </citation>
    <scope>NUCLEOTIDE SEQUENCE [LARGE SCALE GENOMIC DNA]</scope>
    <source>
        <strain evidence="2 3">R3-3</strain>
    </source>
</reference>
<dbReference type="Pfam" id="PF13409">
    <property type="entry name" value="GST_N_2"/>
    <property type="match status" value="1"/>
</dbReference>
<dbReference type="Gene3D" id="1.20.1050.10">
    <property type="match status" value="1"/>
</dbReference>
<feature type="domain" description="GST N-terminal" evidence="1">
    <location>
        <begin position="1"/>
        <end position="82"/>
    </location>
</feature>
<protein>
    <submittedName>
        <fullName evidence="2">Glutathione S-transferase</fullName>
    </submittedName>
</protein>